<sequence>MSKVFKIHLIVGARPNLVKAAPLLRALRSKPEWFDCTLVDTGQHYDRALAGIFREQFEMGEPDVSLCVGSGTHGKQTAAVLERYEAYILEKAEHRPDAVVVLGDVNSTVACALAASKLHIKVVHLESGLRSRDRSMPEEINRILTDQLADLLWTPSEDADANLLGEGIAKEKVECVGNIMIDSLVAMLPAVSSRQAWKEYGVNEGDFAVTTLHRPANVDDEVELKKLCDILLDISQLKTLVWPIHPRTRARLKASPSLYSLLTSSPRIIMTDPLGYVEFLSLVSKASFVVTDSGGIQEETSWLGIPCLTLRPNTERPITISKGTNTLVPIMSEVVGHAARIVAEQREHADGGQQRGRESENRQSSADAGEKRRKIGDKGDSMEESVGSVAKRPSIHPLWDGHTATRCVNSLYLFLNGALGEKEC</sequence>
<dbReference type="Pfam" id="PF02350">
    <property type="entry name" value="Epimerase_2"/>
    <property type="match status" value="1"/>
</dbReference>
<reference evidence="4" key="1">
    <citation type="submission" date="2021-01" db="EMBL/GenBank/DDBJ databases">
        <authorList>
            <person name="Corre E."/>
            <person name="Pelletier E."/>
            <person name="Niang G."/>
            <person name="Scheremetjew M."/>
            <person name="Finn R."/>
            <person name="Kale V."/>
            <person name="Holt S."/>
            <person name="Cochrane G."/>
            <person name="Meng A."/>
            <person name="Brown T."/>
            <person name="Cohen L."/>
        </authorList>
    </citation>
    <scope>NUCLEOTIDE SEQUENCE</scope>
    <source>
        <strain evidence="4">NIES-2562</strain>
    </source>
</reference>
<dbReference type="AlphaFoldDB" id="A0A7S3D8H9"/>
<dbReference type="PANTHER" id="PTHR43174">
    <property type="entry name" value="UDP-N-ACETYLGLUCOSAMINE 2-EPIMERASE"/>
    <property type="match status" value="1"/>
</dbReference>
<dbReference type="EMBL" id="HBIB01018504">
    <property type="protein sequence ID" value="CAE0249800.1"/>
    <property type="molecule type" value="Transcribed_RNA"/>
</dbReference>
<dbReference type="EMBL" id="HBIB01018502">
    <property type="protein sequence ID" value="CAE0249798.1"/>
    <property type="molecule type" value="Transcribed_RNA"/>
</dbReference>
<evidence type="ECO:0000313" key="4">
    <source>
        <dbReference type="EMBL" id="CAE0249800.1"/>
    </source>
</evidence>
<dbReference type="InterPro" id="IPR003331">
    <property type="entry name" value="UDP_GlcNAc_Epimerase_2_dom"/>
</dbReference>
<accession>A0A7S3D8H9</accession>
<evidence type="ECO:0000259" key="2">
    <source>
        <dbReference type="Pfam" id="PF02350"/>
    </source>
</evidence>
<dbReference type="InterPro" id="IPR029767">
    <property type="entry name" value="WecB-like"/>
</dbReference>
<dbReference type="SUPFAM" id="SSF53756">
    <property type="entry name" value="UDP-Glycosyltransferase/glycogen phosphorylase"/>
    <property type="match status" value="1"/>
</dbReference>
<gene>
    <name evidence="3" type="ORF">PBIL07802_LOCUS11997</name>
    <name evidence="4" type="ORF">PBIL07802_LOCUS11999</name>
</gene>
<name>A0A7S3D8H9_9EUKA</name>
<evidence type="ECO:0000256" key="1">
    <source>
        <dbReference type="SAM" id="MobiDB-lite"/>
    </source>
</evidence>
<dbReference type="CDD" id="cd03786">
    <property type="entry name" value="GTB_UDP-GlcNAc_2-Epimerase"/>
    <property type="match status" value="1"/>
</dbReference>
<dbReference type="PANTHER" id="PTHR43174:SF1">
    <property type="entry name" value="UDP-N-ACETYLGLUCOSAMINE 2-EPIMERASE"/>
    <property type="match status" value="1"/>
</dbReference>
<dbReference type="Gene3D" id="3.40.50.2000">
    <property type="entry name" value="Glycogen Phosphorylase B"/>
    <property type="match status" value="2"/>
</dbReference>
<proteinExistence type="predicted"/>
<organism evidence="4">
    <name type="scientific">Palpitomonas bilix</name>
    <dbReference type="NCBI Taxonomy" id="652834"/>
    <lineage>
        <taxon>Eukaryota</taxon>
        <taxon>Eukaryota incertae sedis</taxon>
    </lineage>
</organism>
<protein>
    <recommendedName>
        <fullName evidence="2">UDP-N-acetylglucosamine 2-epimerase domain-containing protein</fullName>
    </recommendedName>
</protein>
<feature type="region of interest" description="Disordered" evidence="1">
    <location>
        <begin position="345"/>
        <end position="399"/>
    </location>
</feature>
<feature type="domain" description="UDP-N-acetylglucosamine 2-epimerase" evidence="2">
    <location>
        <begin position="30"/>
        <end position="351"/>
    </location>
</feature>
<feature type="compositionally biased region" description="Basic and acidic residues" evidence="1">
    <location>
        <begin position="345"/>
        <end position="361"/>
    </location>
</feature>
<dbReference type="NCBIfam" id="TIGR00236">
    <property type="entry name" value="wecB"/>
    <property type="match status" value="1"/>
</dbReference>
<evidence type="ECO:0000313" key="3">
    <source>
        <dbReference type="EMBL" id="CAE0249798.1"/>
    </source>
</evidence>